<dbReference type="EMBL" id="CP119962">
    <property type="protein sequence ID" value="WFD40019.1"/>
    <property type="molecule type" value="Genomic_DNA"/>
</dbReference>
<evidence type="ECO:0000256" key="4">
    <source>
        <dbReference type="ARBA" id="ARBA00012681"/>
    </source>
</evidence>
<dbReference type="Gene3D" id="3.40.50.1100">
    <property type="match status" value="3"/>
</dbReference>
<dbReference type="Pfam" id="PF00291">
    <property type="entry name" value="PALP"/>
    <property type="match status" value="2"/>
</dbReference>
<evidence type="ECO:0000256" key="10">
    <source>
        <dbReference type="ARBA" id="ARBA00023128"/>
    </source>
</evidence>
<dbReference type="GO" id="GO:0004124">
    <property type="term" value="F:cysteine synthase activity"/>
    <property type="evidence" value="ECO:0007669"/>
    <property type="project" value="UniProtKB-EC"/>
</dbReference>
<comment type="catalytic activity">
    <reaction evidence="12">
        <text>O-acetyl-L-serine + hydrogen sulfide = L-cysteine + acetate</text>
        <dbReference type="Rhea" id="RHEA:14829"/>
        <dbReference type="ChEBI" id="CHEBI:29919"/>
        <dbReference type="ChEBI" id="CHEBI:30089"/>
        <dbReference type="ChEBI" id="CHEBI:35235"/>
        <dbReference type="ChEBI" id="CHEBI:58340"/>
        <dbReference type="EC" id="2.5.1.47"/>
    </reaction>
</comment>
<dbReference type="AlphaFoldDB" id="A0AAF0JBJ0"/>
<proteinExistence type="inferred from homology"/>
<evidence type="ECO:0000256" key="1">
    <source>
        <dbReference type="ARBA" id="ARBA00001933"/>
    </source>
</evidence>
<evidence type="ECO:0000313" key="17">
    <source>
        <dbReference type="Proteomes" id="UP001217754"/>
    </source>
</evidence>
<keyword evidence="17" id="KW-1185">Reference proteome</keyword>
<dbReference type="Gene3D" id="1.25.40.180">
    <property type="match status" value="1"/>
</dbReference>
<dbReference type="InterPro" id="IPR050214">
    <property type="entry name" value="Cys_Synth/Cystath_Beta-Synth"/>
</dbReference>
<dbReference type="CDD" id="cd01561">
    <property type="entry name" value="CBS_like"/>
    <property type="match status" value="1"/>
</dbReference>
<dbReference type="InterPro" id="IPR036052">
    <property type="entry name" value="TrpB-like_PALP_sf"/>
</dbReference>
<evidence type="ECO:0000259" key="15">
    <source>
        <dbReference type="Pfam" id="PF00291"/>
    </source>
</evidence>
<dbReference type="GO" id="GO:0006535">
    <property type="term" value="P:cysteine biosynthetic process from serine"/>
    <property type="evidence" value="ECO:0007669"/>
    <property type="project" value="InterPro"/>
</dbReference>
<reference evidence="16" key="1">
    <citation type="submission" date="2023-03" db="EMBL/GenBank/DDBJ databases">
        <title>Mating type loci evolution in Malassezia.</title>
        <authorList>
            <person name="Coelho M.A."/>
        </authorList>
    </citation>
    <scope>NUCLEOTIDE SEQUENCE</scope>
    <source>
        <strain evidence="16">CBS 9431</strain>
    </source>
</reference>
<accession>A0AAF0JBJ0</accession>
<sequence length="1001" mass="109771">MVERHLARQALRPLEVRRVRFQSVHVRKTARETHVSSSSSDLLVVQSSSSCHDATPQPTKRPCSEQDVDSSPTPAHAPAAKRPRTEPRTGVTTPKRPIPRRRIAPREMTLGPRSPSALSPFRLLAARSRLQGRTPPRSPGGMWRPGEHGVTAAEALVPPSILVSPPAADIEAVIAKSTRGCRAMRRIPIRHEWQFAFASTLLTRDQAALEQLQWQLDLAFASLTGAPTRDAVLVHHPHLAVRLARQSAGKVMSIVTRAWRPSTSTEYACSPPSFRLASLARESLDATGASGAAHAAWAQQISAVLGAETAEKIAMHLVQTLWYMVAHDSLRTYSRPHLLAQFCAEWLNLLAKWEDEEARNETRQLPLRSITLRLPDEERGWAYTSTALRRIFVQALRIKLYEAHTAMRHVAPTSGALQVPGLPADSKRPASRLNGTAVLDAARFTGELFRADVVVDKACVASWLDALIVRPRPWIQVPLHELEAACALLLLVGPSWDSDLLHGDLHACSPDDASRNKGQGMTTLLEKALHRLEDLVESTLVPTATKEWVQGLMRAAHGLLGANMSAWLDHFLVGLRQNRRGIFTFGFVTGLIVGLGSLAFAKLHKTLLNTIWNPRLPKRWGAHRVDTLKDEEFQPVEIRRSGKVVSGIAGMIGNTPLMRINSLSELTGCEILGKAEFLNPGGSPKDRVALEIITQAEENGELVPNVGSWIFEGTVGSTGISIATLAKAKGYNCCIFVNEARARALAWQPDDNEPYARAFFADQFETEANFWAHYHHTGPEIWEQTGGNLDAFVSGAGTGGTLAGVAAYIKRTAREQDSDQEPLIVAADPLGSGVYNRVKYGVLYSSTEAEGTRRRHQVDTVVEGIGLNRLTHNLELGLPYIDDAVRVTDEEALRMSRYIAAHDGLFLGSSSAVHCVAAVRVALKLKAQRTPPSDAATWRAGTQQPTHDEVAIEDRTRPVVVTILADSGSRHLSKFQNDEAMEKRGFHVSDDISDILRSSST</sequence>
<dbReference type="GeneID" id="85226652"/>
<evidence type="ECO:0000256" key="7">
    <source>
        <dbReference type="ARBA" id="ARBA00022787"/>
    </source>
</evidence>
<name>A0AAF0JBJ0_9BASI</name>
<evidence type="ECO:0000256" key="11">
    <source>
        <dbReference type="ARBA" id="ARBA00023136"/>
    </source>
</evidence>
<evidence type="ECO:0000256" key="14">
    <source>
        <dbReference type="SAM" id="MobiDB-lite"/>
    </source>
</evidence>
<comment type="subcellular location">
    <subcellularLocation>
        <location evidence="2">Mitochondrion outer membrane</location>
        <topology evidence="2">Single-pass membrane protein</topology>
    </subcellularLocation>
</comment>
<evidence type="ECO:0000256" key="2">
    <source>
        <dbReference type="ARBA" id="ARBA00004572"/>
    </source>
</evidence>
<dbReference type="EC" id="2.5.1.47" evidence="4"/>
<dbReference type="Proteomes" id="UP001217754">
    <property type="component" value="Chromosome 5"/>
</dbReference>
<dbReference type="FunFam" id="3.40.50.1100:FF:000096">
    <property type="entry name" value="Related to cysteine synthase"/>
    <property type="match status" value="1"/>
</dbReference>
<feature type="domain" description="Tryptophan synthase beta chain-like PALP" evidence="15">
    <location>
        <begin position="650"/>
        <end position="740"/>
    </location>
</feature>
<keyword evidence="9" id="KW-1133">Transmembrane helix</keyword>
<evidence type="ECO:0000256" key="6">
    <source>
        <dbReference type="ARBA" id="ARBA00022692"/>
    </source>
</evidence>
<evidence type="ECO:0000256" key="13">
    <source>
        <dbReference type="ARBA" id="ARBA00078545"/>
    </source>
</evidence>
<keyword evidence="11" id="KW-0472">Membrane</keyword>
<dbReference type="RefSeq" id="XP_060122916.1">
    <property type="nucleotide sequence ID" value="XM_060266933.1"/>
</dbReference>
<dbReference type="GO" id="GO:0005741">
    <property type="term" value="C:mitochondrial outer membrane"/>
    <property type="evidence" value="ECO:0007669"/>
    <property type="project" value="UniProtKB-SubCell"/>
</dbReference>
<dbReference type="FunFam" id="3.40.50.1100:FF:000049">
    <property type="entry name" value="Cysteine synthase, putative"/>
    <property type="match status" value="1"/>
</dbReference>
<dbReference type="SUPFAM" id="SSF53686">
    <property type="entry name" value="Tryptophan synthase beta subunit-like PLP-dependent enzymes"/>
    <property type="match status" value="1"/>
</dbReference>
<dbReference type="PROSITE" id="PS00901">
    <property type="entry name" value="CYS_SYNTHASE"/>
    <property type="match status" value="1"/>
</dbReference>
<evidence type="ECO:0000256" key="9">
    <source>
        <dbReference type="ARBA" id="ARBA00022989"/>
    </source>
</evidence>
<dbReference type="InterPro" id="IPR001926">
    <property type="entry name" value="TrpB-like_PALP"/>
</dbReference>
<feature type="compositionally biased region" description="Low complexity" evidence="14">
    <location>
        <begin position="35"/>
        <end position="50"/>
    </location>
</feature>
<evidence type="ECO:0000256" key="5">
    <source>
        <dbReference type="ARBA" id="ARBA00022679"/>
    </source>
</evidence>
<keyword evidence="5 16" id="KW-0808">Transferase</keyword>
<comment type="similarity">
    <text evidence="3">Belongs to the cysteine synthase/cystathionine beta-synthase family.</text>
</comment>
<keyword evidence="6" id="KW-0812">Transmembrane</keyword>
<evidence type="ECO:0000313" key="16">
    <source>
        <dbReference type="EMBL" id="WFD40019.1"/>
    </source>
</evidence>
<dbReference type="PANTHER" id="PTHR10314">
    <property type="entry name" value="CYSTATHIONINE BETA-SYNTHASE"/>
    <property type="match status" value="1"/>
</dbReference>
<evidence type="ECO:0000256" key="8">
    <source>
        <dbReference type="ARBA" id="ARBA00022898"/>
    </source>
</evidence>
<gene>
    <name evidence="16" type="primary">cys12</name>
    <name evidence="16" type="ORF">MJAP1_003001</name>
</gene>
<feature type="domain" description="Tryptophan synthase beta chain-like PALP" evidence="15">
    <location>
        <begin position="757"/>
        <end position="928"/>
    </location>
</feature>
<organism evidence="16 17">
    <name type="scientific">Malassezia japonica</name>
    <dbReference type="NCBI Taxonomy" id="223818"/>
    <lineage>
        <taxon>Eukaryota</taxon>
        <taxon>Fungi</taxon>
        <taxon>Dikarya</taxon>
        <taxon>Basidiomycota</taxon>
        <taxon>Ustilaginomycotina</taxon>
        <taxon>Malasseziomycetes</taxon>
        <taxon>Malasseziales</taxon>
        <taxon>Malasseziaceae</taxon>
        <taxon>Malassezia</taxon>
    </lineage>
</organism>
<keyword evidence="10" id="KW-0496">Mitochondrion</keyword>
<keyword evidence="7" id="KW-1000">Mitochondrion outer membrane</keyword>
<dbReference type="InterPro" id="IPR001216">
    <property type="entry name" value="P-phosphate_BS"/>
</dbReference>
<feature type="region of interest" description="Disordered" evidence="14">
    <location>
        <begin position="30"/>
        <end position="117"/>
    </location>
</feature>
<evidence type="ECO:0000256" key="3">
    <source>
        <dbReference type="ARBA" id="ARBA00007103"/>
    </source>
</evidence>
<evidence type="ECO:0000256" key="12">
    <source>
        <dbReference type="ARBA" id="ARBA00047931"/>
    </source>
</evidence>
<comment type="cofactor">
    <cofactor evidence="1">
        <name>pyridoxal 5'-phosphate</name>
        <dbReference type="ChEBI" id="CHEBI:597326"/>
    </cofactor>
</comment>
<protein>
    <recommendedName>
        <fullName evidence="4">cysteine synthase</fullName>
        <ecNumber evidence="4">2.5.1.47</ecNumber>
    </recommendedName>
    <alternativeName>
        <fullName evidence="13">Cysteine synthase-like protein</fullName>
    </alternativeName>
</protein>
<keyword evidence="8" id="KW-0663">Pyridoxal phosphate</keyword>